<dbReference type="EMBL" id="DVJK01000044">
    <property type="protein sequence ID" value="HIS66229.1"/>
    <property type="molecule type" value="Genomic_DNA"/>
</dbReference>
<dbReference type="Proteomes" id="UP000824001">
    <property type="component" value="Unassembled WGS sequence"/>
</dbReference>
<feature type="transmembrane region" description="Helical" evidence="1">
    <location>
        <begin position="189"/>
        <end position="208"/>
    </location>
</feature>
<keyword evidence="1" id="KW-0812">Transmembrane</keyword>
<evidence type="ECO:0000256" key="1">
    <source>
        <dbReference type="SAM" id="Phobius"/>
    </source>
</evidence>
<evidence type="ECO:0000313" key="2">
    <source>
        <dbReference type="EMBL" id="HIS66229.1"/>
    </source>
</evidence>
<name>A0A9D1FCH3_9FIRM</name>
<feature type="transmembrane region" description="Helical" evidence="1">
    <location>
        <begin position="298"/>
        <end position="317"/>
    </location>
</feature>
<feature type="transmembrane region" description="Helical" evidence="1">
    <location>
        <begin position="62"/>
        <end position="83"/>
    </location>
</feature>
<feature type="transmembrane region" description="Helical" evidence="1">
    <location>
        <begin position="136"/>
        <end position="160"/>
    </location>
</feature>
<organism evidence="2 3">
    <name type="scientific">Candidatus Scatomorpha merdipullorum</name>
    <dbReference type="NCBI Taxonomy" id="2840927"/>
    <lineage>
        <taxon>Bacteria</taxon>
        <taxon>Bacillati</taxon>
        <taxon>Bacillota</taxon>
        <taxon>Clostridia</taxon>
        <taxon>Eubacteriales</taxon>
        <taxon>Candidatus Scatomorpha</taxon>
    </lineage>
</organism>
<sequence>RPPEERGGPEAVTQRGERERRRLIALSLSRFRARTYIVTGVAIAGLLAAMVCNLALSRAYIGFFAGAALYLAAAVAEAALLSAARPELEEGGEARRLGWELTTLAERAFAFIAALLGFTLPLILTPGGAHAGLNMLPWLGLGAAGALLALAIAAAACWLINGSLVKRGVCSPGEAEEPRYLRAHALRKNCALGLTAALALTLLVQVFLAEALPGLLARGDALVFEDYESFVAYMETPSGGPRTAEALEDANGFVVCSYLHMNGHVASISYTPRDGSVLPIRVITYDALDAANALAYPLAYLCFALYPLELLAAALLYRKKLRRV</sequence>
<reference evidence="2" key="1">
    <citation type="submission" date="2020-10" db="EMBL/GenBank/DDBJ databases">
        <authorList>
            <person name="Gilroy R."/>
        </authorList>
    </citation>
    <scope>NUCLEOTIDE SEQUENCE</scope>
    <source>
        <strain evidence="2">ChiHjej10B9-9673</strain>
    </source>
</reference>
<accession>A0A9D1FCH3</accession>
<gene>
    <name evidence="2" type="ORF">IAC18_01575</name>
</gene>
<feature type="non-terminal residue" evidence="2">
    <location>
        <position position="1"/>
    </location>
</feature>
<comment type="caution">
    <text evidence="2">The sequence shown here is derived from an EMBL/GenBank/DDBJ whole genome shotgun (WGS) entry which is preliminary data.</text>
</comment>
<evidence type="ECO:0000313" key="3">
    <source>
        <dbReference type="Proteomes" id="UP000824001"/>
    </source>
</evidence>
<proteinExistence type="predicted"/>
<keyword evidence="1" id="KW-0472">Membrane</keyword>
<feature type="transmembrane region" description="Helical" evidence="1">
    <location>
        <begin position="36"/>
        <end position="56"/>
    </location>
</feature>
<reference evidence="2" key="2">
    <citation type="journal article" date="2021" name="PeerJ">
        <title>Extensive microbial diversity within the chicken gut microbiome revealed by metagenomics and culture.</title>
        <authorList>
            <person name="Gilroy R."/>
            <person name="Ravi A."/>
            <person name="Getino M."/>
            <person name="Pursley I."/>
            <person name="Horton D.L."/>
            <person name="Alikhan N.F."/>
            <person name="Baker D."/>
            <person name="Gharbi K."/>
            <person name="Hall N."/>
            <person name="Watson M."/>
            <person name="Adriaenssens E.M."/>
            <person name="Foster-Nyarko E."/>
            <person name="Jarju S."/>
            <person name="Secka A."/>
            <person name="Antonio M."/>
            <person name="Oren A."/>
            <person name="Chaudhuri R.R."/>
            <person name="La Ragione R."/>
            <person name="Hildebrand F."/>
            <person name="Pallen M.J."/>
        </authorList>
    </citation>
    <scope>NUCLEOTIDE SEQUENCE</scope>
    <source>
        <strain evidence="2">ChiHjej10B9-9673</strain>
    </source>
</reference>
<keyword evidence="1" id="KW-1133">Transmembrane helix</keyword>
<feature type="transmembrane region" description="Helical" evidence="1">
    <location>
        <begin position="104"/>
        <end position="124"/>
    </location>
</feature>
<protein>
    <submittedName>
        <fullName evidence="2">Uncharacterized protein</fullName>
    </submittedName>
</protein>
<dbReference type="AlphaFoldDB" id="A0A9D1FCH3"/>